<keyword evidence="6 8" id="KW-0539">Nucleus</keyword>
<dbReference type="GO" id="GO:0140861">
    <property type="term" value="P:DNA repair-dependent chromatin remodeling"/>
    <property type="evidence" value="ECO:0007669"/>
    <property type="project" value="UniProtKB-ARBA"/>
</dbReference>
<evidence type="ECO:0000313" key="12">
    <source>
        <dbReference type="Proteomes" id="UP000678499"/>
    </source>
</evidence>
<dbReference type="GO" id="GO:0035267">
    <property type="term" value="C:NuA4 histone acetyltransferase complex"/>
    <property type="evidence" value="ECO:0007669"/>
    <property type="project" value="TreeGrafter"/>
</dbReference>
<dbReference type="PANTHER" id="PTHR10615:SF82">
    <property type="entry name" value="HISTONE ACETYLTRANSFERASE KAT8"/>
    <property type="match status" value="1"/>
</dbReference>
<reference evidence="11" key="1">
    <citation type="submission" date="2020-11" db="EMBL/GenBank/DDBJ databases">
        <authorList>
            <person name="Tran Van P."/>
        </authorList>
    </citation>
    <scope>NUCLEOTIDE SEQUENCE</scope>
</reference>
<evidence type="ECO:0000256" key="7">
    <source>
        <dbReference type="PIRSR" id="PIRSR602717-51"/>
    </source>
</evidence>
<evidence type="ECO:0000256" key="4">
    <source>
        <dbReference type="ARBA" id="ARBA00022679"/>
    </source>
</evidence>
<dbReference type="GO" id="GO:0072487">
    <property type="term" value="C:MSL complex"/>
    <property type="evidence" value="ECO:0007669"/>
    <property type="project" value="TreeGrafter"/>
</dbReference>
<dbReference type="InterPro" id="IPR002717">
    <property type="entry name" value="HAT_MYST-type"/>
</dbReference>
<dbReference type="InterPro" id="IPR036388">
    <property type="entry name" value="WH-like_DNA-bd_sf"/>
</dbReference>
<dbReference type="GO" id="GO:0005705">
    <property type="term" value="C:polytene chromosome interband"/>
    <property type="evidence" value="ECO:0007669"/>
    <property type="project" value="UniProtKB-ARBA"/>
</dbReference>
<evidence type="ECO:0000256" key="2">
    <source>
        <dbReference type="ARBA" id="ARBA00010107"/>
    </source>
</evidence>
<dbReference type="GO" id="GO:0006355">
    <property type="term" value="P:regulation of DNA-templated transcription"/>
    <property type="evidence" value="ECO:0007669"/>
    <property type="project" value="InterPro"/>
</dbReference>
<dbReference type="FunFam" id="3.40.630.30:FF:000002">
    <property type="entry name" value="Histone acetyltransferase"/>
    <property type="match status" value="1"/>
</dbReference>
<feature type="active site" description="Proton donor/acceptor" evidence="7">
    <location>
        <position position="333"/>
    </location>
</feature>
<dbReference type="GO" id="GO:0005634">
    <property type="term" value="C:nucleus"/>
    <property type="evidence" value="ECO:0007669"/>
    <property type="project" value="UniProtKB-SubCell"/>
</dbReference>
<comment type="similarity">
    <text evidence="2 8">Belongs to the MYST (SAS/MOZ) family.</text>
</comment>
<evidence type="ECO:0000256" key="8">
    <source>
        <dbReference type="RuleBase" id="RU361211"/>
    </source>
</evidence>
<feature type="compositionally biased region" description="Polar residues" evidence="9">
    <location>
        <begin position="1"/>
        <end position="15"/>
    </location>
</feature>
<sequence>MSEEMSNGPDNSSLWPVNESPHTVGENYVVSWPDRTLHPAAIIQTRYKDSLGKFEHYVHYTGANRRLDEWVTKERIERVDDSQFSLTNARVGEVSGNGVNHLKNVSKLLKPEDSFENSDRKITRHQKRMHVEMNHLEENNGFDSHGPDSEHDALPQIKLIKCIEFGRYEIDTWYYSPYPEIPGEAREDKLFVCEYCFKYTSTESTFRLHQTQCTRFQPPGQEIYRKGALSLYEVDGKEEKLYCQCLCLLAKLFLDHKTLYFSVEPFRFYILTEVDHEGAHFVGYFSKEKESSENYNVACIMTLPPFQRKGYGKFLIQFSYELSKRECQIGTPEKPLSDLGKVSYKSYWTWILLNIMKGEERLTIKDLSHRTSIQQEDIIQTLMALKMVKYWKGQHVICISPKNVLEYVATCGLSEPRIQVDPAAIRWDPPKKPSKKCA</sequence>
<evidence type="ECO:0000256" key="9">
    <source>
        <dbReference type="SAM" id="MobiDB-lite"/>
    </source>
</evidence>
<dbReference type="Pfam" id="PF01853">
    <property type="entry name" value="MOZ_SAS"/>
    <property type="match status" value="1"/>
</dbReference>
<dbReference type="InterPro" id="IPR025995">
    <property type="entry name" value="Tudor-knot"/>
</dbReference>
<evidence type="ECO:0000256" key="1">
    <source>
        <dbReference type="ARBA" id="ARBA00004123"/>
    </source>
</evidence>
<dbReference type="PANTHER" id="PTHR10615">
    <property type="entry name" value="HISTONE ACETYLTRANSFERASE"/>
    <property type="match status" value="1"/>
</dbReference>
<evidence type="ECO:0000259" key="10">
    <source>
        <dbReference type="PROSITE" id="PS51726"/>
    </source>
</evidence>
<dbReference type="FunFam" id="3.30.60.60:FF:000001">
    <property type="entry name" value="Histone acetyltransferase"/>
    <property type="match status" value="1"/>
</dbReference>
<dbReference type="SUPFAM" id="SSF55729">
    <property type="entry name" value="Acyl-CoA N-acyltransferases (Nat)"/>
    <property type="match status" value="1"/>
</dbReference>
<protein>
    <recommendedName>
        <fullName evidence="3 8">Histone acetyltransferase</fullName>
        <ecNumber evidence="3 8">2.3.1.48</ecNumber>
    </recommendedName>
</protein>
<organism evidence="11">
    <name type="scientific">Notodromas monacha</name>
    <dbReference type="NCBI Taxonomy" id="399045"/>
    <lineage>
        <taxon>Eukaryota</taxon>
        <taxon>Metazoa</taxon>
        <taxon>Ecdysozoa</taxon>
        <taxon>Arthropoda</taxon>
        <taxon>Crustacea</taxon>
        <taxon>Oligostraca</taxon>
        <taxon>Ostracoda</taxon>
        <taxon>Podocopa</taxon>
        <taxon>Podocopida</taxon>
        <taxon>Cypridocopina</taxon>
        <taxon>Cypridoidea</taxon>
        <taxon>Cyprididae</taxon>
        <taxon>Notodromas</taxon>
    </lineage>
</organism>
<dbReference type="GO" id="GO:0044545">
    <property type="term" value="C:NSL complex"/>
    <property type="evidence" value="ECO:0007669"/>
    <property type="project" value="TreeGrafter"/>
</dbReference>
<dbReference type="EMBL" id="CAJPEX010001744">
    <property type="protein sequence ID" value="CAG0919836.1"/>
    <property type="molecule type" value="Genomic_DNA"/>
</dbReference>
<proteinExistence type="inferred from homology"/>
<evidence type="ECO:0000256" key="5">
    <source>
        <dbReference type="ARBA" id="ARBA00022990"/>
    </source>
</evidence>
<evidence type="ECO:0000313" key="11">
    <source>
        <dbReference type="EMBL" id="CAD7279684.1"/>
    </source>
</evidence>
<dbReference type="SUPFAM" id="SSF54160">
    <property type="entry name" value="Chromo domain-like"/>
    <property type="match status" value="1"/>
</dbReference>
<feature type="region of interest" description="Disordered" evidence="9">
    <location>
        <begin position="1"/>
        <end position="20"/>
    </location>
</feature>
<gene>
    <name evidence="11" type="ORF">NMOB1V02_LOCUS7352</name>
</gene>
<name>A0A7R9BT20_9CRUS</name>
<dbReference type="EMBL" id="OA883781">
    <property type="protein sequence ID" value="CAD7279684.1"/>
    <property type="molecule type" value="Genomic_DNA"/>
</dbReference>
<comment type="subcellular location">
    <subcellularLocation>
        <location evidence="1 8">Nucleus</location>
    </subcellularLocation>
</comment>
<dbReference type="FunFam" id="1.10.10.10:FF:000022">
    <property type="entry name" value="Histone acetyltransferase"/>
    <property type="match status" value="1"/>
</dbReference>
<dbReference type="Proteomes" id="UP000678499">
    <property type="component" value="Unassembled WGS sequence"/>
</dbReference>
<dbReference type="Gene3D" id="3.40.630.30">
    <property type="match status" value="1"/>
</dbReference>
<dbReference type="Pfam" id="PF17772">
    <property type="entry name" value="zf-MYST"/>
    <property type="match status" value="1"/>
</dbReference>
<evidence type="ECO:0000256" key="6">
    <source>
        <dbReference type="ARBA" id="ARBA00023242"/>
    </source>
</evidence>
<dbReference type="InterPro" id="IPR016197">
    <property type="entry name" value="Chromo-like_dom_sf"/>
</dbReference>
<evidence type="ECO:0000256" key="3">
    <source>
        <dbReference type="ARBA" id="ARBA00013184"/>
    </source>
</evidence>
<dbReference type="PROSITE" id="PS51726">
    <property type="entry name" value="MYST_HAT"/>
    <property type="match status" value="1"/>
</dbReference>
<dbReference type="Gene3D" id="3.30.60.60">
    <property type="entry name" value="N-acetyl transferase-like"/>
    <property type="match status" value="1"/>
</dbReference>
<dbReference type="Pfam" id="PF11717">
    <property type="entry name" value="Tudor-knot"/>
    <property type="match status" value="1"/>
</dbReference>
<dbReference type="GO" id="GO:0046972">
    <property type="term" value="F:histone H4K16 acetyltransferase activity"/>
    <property type="evidence" value="ECO:0007669"/>
    <property type="project" value="TreeGrafter"/>
</dbReference>
<dbReference type="InterPro" id="IPR050603">
    <property type="entry name" value="MYST_HAT"/>
</dbReference>
<dbReference type="Gene3D" id="2.30.30.140">
    <property type="match status" value="1"/>
</dbReference>
<keyword evidence="4" id="KW-0808">Transferase</keyword>
<dbReference type="Gene3D" id="1.10.10.10">
    <property type="entry name" value="Winged helix-like DNA-binding domain superfamily/Winged helix DNA-binding domain"/>
    <property type="match status" value="1"/>
</dbReference>
<comment type="catalytic activity">
    <reaction evidence="8">
        <text>L-lysyl-[protein] + acetyl-CoA = N(6)-acetyl-L-lysyl-[protein] + CoA + H(+)</text>
        <dbReference type="Rhea" id="RHEA:45948"/>
        <dbReference type="Rhea" id="RHEA-COMP:9752"/>
        <dbReference type="Rhea" id="RHEA-COMP:10731"/>
        <dbReference type="ChEBI" id="CHEBI:15378"/>
        <dbReference type="ChEBI" id="CHEBI:29969"/>
        <dbReference type="ChEBI" id="CHEBI:57287"/>
        <dbReference type="ChEBI" id="CHEBI:57288"/>
        <dbReference type="ChEBI" id="CHEBI:61930"/>
        <dbReference type="EC" id="2.3.1.48"/>
    </reaction>
</comment>
<dbReference type="EC" id="2.3.1.48" evidence="3 8"/>
<keyword evidence="12" id="KW-1185">Reference proteome</keyword>
<dbReference type="OrthoDB" id="787137at2759"/>
<dbReference type="InterPro" id="IPR040706">
    <property type="entry name" value="Zf-MYST"/>
</dbReference>
<keyword evidence="5" id="KW-0007">Acetylation</keyword>
<accession>A0A7R9BT20</accession>
<dbReference type="InterPro" id="IPR016181">
    <property type="entry name" value="Acyl_CoA_acyltransferase"/>
</dbReference>
<feature type="domain" description="MYST-type HAT" evidence="10">
    <location>
        <begin position="155"/>
        <end position="429"/>
    </location>
</feature>
<dbReference type="AlphaFoldDB" id="A0A7R9BT20"/>